<dbReference type="InterPro" id="IPR036638">
    <property type="entry name" value="HLH_DNA-bd_sf"/>
</dbReference>
<dbReference type="PANTHER" id="PTHR23349:SF50">
    <property type="entry name" value="PROTEIN TWIST"/>
    <property type="match status" value="1"/>
</dbReference>
<feature type="compositionally biased region" description="Low complexity" evidence="9">
    <location>
        <begin position="162"/>
        <end position="191"/>
    </location>
</feature>
<keyword evidence="1" id="KW-0217">Developmental protein</keyword>
<dbReference type="InterPro" id="IPR011598">
    <property type="entry name" value="bHLH_dom"/>
</dbReference>
<dbReference type="Gene3D" id="4.10.280.10">
    <property type="entry name" value="Helix-loop-helix DNA-binding domain"/>
    <property type="match status" value="1"/>
</dbReference>
<evidence type="ECO:0000256" key="6">
    <source>
        <dbReference type="ARBA" id="ARBA00023242"/>
    </source>
</evidence>
<dbReference type="SMART" id="SM00353">
    <property type="entry name" value="HLH"/>
    <property type="match status" value="1"/>
</dbReference>
<keyword evidence="3" id="KW-0805">Transcription regulation</keyword>
<keyword evidence="5" id="KW-0804">Transcription</keyword>
<feature type="region of interest" description="Disordered" evidence="9">
    <location>
        <begin position="207"/>
        <end position="261"/>
    </location>
</feature>
<dbReference type="GO" id="GO:0000977">
    <property type="term" value="F:RNA polymerase II transcription regulatory region sequence-specific DNA binding"/>
    <property type="evidence" value="ECO:0007669"/>
    <property type="project" value="TreeGrafter"/>
</dbReference>
<evidence type="ECO:0000256" key="5">
    <source>
        <dbReference type="ARBA" id="ARBA00023163"/>
    </source>
</evidence>
<evidence type="ECO:0000313" key="11">
    <source>
        <dbReference type="Proteomes" id="UP000695007"/>
    </source>
</evidence>
<dbReference type="RefSeq" id="XP_011499226.1">
    <property type="nucleotide sequence ID" value="XM_011500924.1"/>
</dbReference>
<dbReference type="PROSITE" id="PS50888">
    <property type="entry name" value="BHLH"/>
    <property type="match status" value="1"/>
</dbReference>
<evidence type="ECO:0000256" key="3">
    <source>
        <dbReference type="ARBA" id="ARBA00023015"/>
    </source>
</evidence>
<keyword evidence="11" id="KW-1185">Reference proteome</keyword>
<feature type="region of interest" description="Disordered" evidence="9">
    <location>
        <begin position="1"/>
        <end position="73"/>
    </location>
</feature>
<accession>A0AAJ6YJI5</accession>
<dbReference type="GO" id="GO:0030154">
    <property type="term" value="P:cell differentiation"/>
    <property type="evidence" value="ECO:0007669"/>
    <property type="project" value="UniProtKB-KW"/>
</dbReference>
<dbReference type="Pfam" id="PF00010">
    <property type="entry name" value="HLH"/>
    <property type="match status" value="1"/>
</dbReference>
<keyword evidence="2" id="KW-0221">Differentiation</keyword>
<evidence type="ECO:0000256" key="4">
    <source>
        <dbReference type="ARBA" id="ARBA00023125"/>
    </source>
</evidence>
<dbReference type="PANTHER" id="PTHR23349">
    <property type="entry name" value="BASIC HELIX-LOOP-HELIX TRANSCRIPTION FACTOR, TWIST"/>
    <property type="match status" value="1"/>
</dbReference>
<evidence type="ECO:0000256" key="7">
    <source>
        <dbReference type="ARBA" id="ARBA00059086"/>
    </source>
</evidence>
<evidence type="ECO:0000259" key="10">
    <source>
        <dbReference type="PROSITE" id="PS50888"/>
    </source>
</evidence>
<reference evidence="12" key="1">
    <citation type="submission" date="2025-08" db="UniProtKB">
        <authorList>
            <consortium name="RefSeq"/>
        </authorList>
    </citation>
    <scope>IDENTIFICATION</scope>
</reference>
<feature type="domain" description="BHLH" evidence="10">
    <location>
        <begin position="262"/>
        <end position="313"/>
    </location>
</feature>
<dbReference type="AlphaFoldDB" id="A0AAJ6YJI5"/>
<dbReference type="GO" id="GO:0046983">
    <property type="term" value="F:protein dimerization activity"/>
    <property type="evidence" value="ECO:0007669"/>
    <property type="project" value="InterPro"/>
</dbReference>
<evidence type="ECO:0000256" key="2">
    <source>
        <dbReference type="ARBA" id="ARBA00022782"/>
    </source>
</evidence>
<feature type="compositionally biased region" description="Low complexity" evidence="9">
    <location>
        <begin position="231"/>
        <end position="246"/>
    </location>
</feature>
<dbReference type="Proteomes" id="UP000695007">
    <property type="component" value="Unplaced"/>
</dbReference>
<comment type="function">
    <text evidence="7">Involved in the establishment and dorsoventral patterning of germ layers in the embryo.</text>
</comment>
<evidence type="ECO:0000256" key="9">
    <source>
        <dbReference type="SAM" id="MobiDB-lite"/>
    </source>
</evidence>
<dbReference type="KEGG" id="csol:105363268"/>
<sequence>MQVQPSESYAFYSLNDSSGIPNSAGSSASNSPDHYGDSRFSPGSQHLVDLSSPLPDLHPHHSHARLPSFQSTAQHPLLQHHQVYQPYLYDSLDDSKLLPKFYQQSEPRRLEDQSPPGFLSEHSRDHEQVVYVADPYSPGDRMPYGLGDVLKYKPDPDDFKPQLQLQQQQQQQQQQHQQQQQQQQQSQHQQQPVLPCSTTIKREAGGNSCKAKALKRKRNVSIERDNESDDNNSSSSSSSATSSSSRSKIRRKGGATEEELQTQRVMANVRERQRTQSLNEAFSQLRKSIPTLPSDKLSKIQTLRLAAKYIDFLYQVLHCNAETDNTEDLGERNSRSAILSAARDIAAISQSSTCSFMAHEKLSYAFSVWRMEGDWNLNL</sequence>
<evidence type="ECO:0000256" key="1">
    <source>
        <dbReference type="ARBA" id="ARBA00022473"/>
    </source>
</evidence>
<dbReference type="GeneID" id="105363268"/>
<keyword evidence="6" id="KW-0539">Nucleus</keyword>
<dbReference type="GO" id="GO:0000981">
    <property type="term" value="F:DNA-binding transcription factor activity, RNA polymerase II-specific"/>
    <property type="evidence" value="ECO:0007669"/>
    <property type="project" value="TreeGrafter"/>
</dbReference>
<dbReference type="FunFam" id="4.10.280.10:FF:000030">
    <property type="entry name" value="Twist transcription factor"/>
    <property type="match status" value="1"/>
</dbReference>
<organism evidence="11 12">
    <name type="scientific">Ceratosolen solmsi marchali</name>
    <dbReference type="NCBI Taxonomy" id="326594"/>
    <lineage>
        <taxon>Eukaryota</taxon>
        <taxon>Metazoa</taxon>
        <taxon>Ecdysozoa</taxon>
        <taxon>Arthropoda</taxon>
        <taxon>Hexapoda</taxon>
        <taxon>Insecta</taxon>
        <taxon>Pterygota</taxon>
        <taxon>Neoptera</taxon>
        <taxon>Endopterygota</taxon>
        <taxon>Hymenoptera</taxon>
        <taxon>Apocrita</taxon>
        <taxon>Proctotrupomorpha</taxon>
        <taxon>Chalcidoidea</taxon>
        <taxon>Agaonidae</taxon>
        <taxon>Agaoninae</taxon>
        <taxon>Ceratosolen</taxon>
    </lineage>
</organism>
<gene>
    <name evidence="12" type="primary">LOC105363268</name>
</gene>
<keyword evidence="4" id="KW-0238">DNA-binding</keyword>
<name>A0AAJ6YJI5_9HYME</name>
<evidence type="ECO:0000256" key="8">
    <source>
        <dbReference type="ARBA" id="ARBA00072365"/>
    </source>
</evidence>
<dbReference type="InterPro" id="IPR050283">
    <property type="entry name" value="E-box_TF_Regulators"/>
</dbReference>
<dbReference type="SUPFAM" id="SSF47459">
    <property type="entry name" value="HLH, helix-loop-helix DNA-binding domain"/>
    <property type="match status" value="1"/>
</dbReference>
<proteinExistence type="predicted"/>
<feature type="compositionally biased region" description="Basic and acidic residues" evidence="9">
    <location>
        <begin position="150"/>
        <end position="160"/>
    </location>
</feature>
<dbReference type="CTD" id="37655"/>
<feature type="compositionally biased region" description="Low complexity" evidence="9">
    <location>
        <begin position="17"/>
        <end position="32"/>
    </location>
</feature>
<protein>
    <recommendedName>
        <fullName evidence="8">Protein twist</fullName>
    </recommendedName>
</protein>
<feature type="region of interest" description="Disordered" evidence="9">
    <location>
        <begin position="105"/>
        <end position="193"/>
    </location>
</feature>
<evidence type="ECO:0000313" key="12">
    <source>
        <dbReference type="RefSeq" id="XP_011499226.1"/>
    </source>
</evidence>